<proteinExistence type="predicted"/>
<keyword evidence="2" id="KW-1185">Reference proteome</keyword>
<organism evidence="2 3">
    <name type="scientific">Romanomermis culicivorax</name>
    <name type="common">Nematode worm</name>
    <dbReference type="NCBI Taxonomy" id="13658"/>
    <lineage>
        <taxon>Eukaryota</taxon>
        <taxon>Metazoa</taxon>
        <taxon>Ecdysozoa</taxon>
        <taxon>Nematoda</taxon>
        <taxon>Enoplea</taxon>
        <taxon>Dorylaimia</taxon>
        <taxon>Mermithida</taxon>
        <taxon>Mermithoidea</taxon>
        <taxon>Mermithidae</taxon>
        <taxon>Romanomermis</taxon>
    </lineage>
</organism>
<name>A0A915IJ17_ROMCU</name>
<keyword evidence="1" id="KW-1133">Transmembrane helix</keyword>
<dbReference type="WBParaSite" id="nRc.2.0.1.t13372-RA">
    <property type="protein sequence ID" value="nRc.2.0.1.t13372-RA"/>
    <property type="gene ID" value="nRc.2.0.1.g13372"/>
</dbReference>
<evidence type="ECO:0000313" key="2">
    <source>
        <dbReference type="Proteomes" id="UP000887565"/>
    </source>
</evidence>
<evidence type="ECO:0000256" key="1">
    <source>
        <dbReference type="SAM" id="Phobius"/>
    </source>
</evidence>
<reference evidence="3" key="1">
    <citation type="submission" date="2022-11" db="UniProtKB">
        <authorList>
            <consortium name="WormBaseParasite"/>
        </authorList>
    </citation>
    <scope>IDENTIFICATION</scope>
</reference>
<protein>
    <submittedName>
        <fullName evidence="3">Uncharacterized protein</fullName>
    </submittedName>
</protein>
<feature type="transmembrane region" description="Helical" evidence="1">
    <location>
        <begin position="100"/>
        <end position="120"/>
    </location>
</feature>
<sequence length="123" mass="13988">MNKFDTEQRLATAEDASEASHVEVEISFYNPFDIVDVSSVEQSARRLNVSASMAVYLIGRYTWEYLAGRKDFNITDLLLMSKSDNDYGMKNLKASMIMKFLGSSDVESIVFIGYTIHVWYGTM</sequence>
<accession>A0A915IJ17</accession>
<evidence type="ECO:0000313" key="3">
    <source>
        <dbReference type="WBParaSite" id="nRc.2.0.1.t13372-RA"/>
    </source>
</evidence>
<dbReference type="Proteomes" id="UP000887565">
    <property type="component" value="Unplaced"/>
</dbReference>
<keyword evidence="1" id="KW-0472">Membrane</keyword>
<keyword evidence="1" id="KW-0812">Transmembrane</keyword>
<dbReference type="AlphaFoldDB" id="A0A915IJ17"/>